<dbReference type="SMART" id="SM00387">
    <property type="entry name" value="HATPase_c"/>
    <property type="match status" value="1"/>
</dbReference>
<dbReference type="Pfam" id="PF13185">
    <property type="entry name" value="GAF_2"/>
    <property type="match status" value="1"/>
</dbReference>
<dbReference type="InterPro" id="IPR000700">
    <property type="entry name" value="PAS-assoc_C"/>
</dbReference>
<dbReference type="Gene3D" id="3.30.450.40">
    <property type="match status" value="1"/>
</dbReference>
<keyword evidence="4" id="KW-0808">Transferase</keyword>
<evidence type="ECO:0000259" key="13">
    <source>
        <dbReference type="PROSITE" id="PS50113"/>
    </source>
</evidence>
<dbReference type="InterPro" id="IPR036097">
    <property type="entry name" value="HisK_dim/P_sf"/>
</dbReference>
<dbReference type="InterPro" id="IPR004358">
    <property type="entry name" value="Sig_transdc_His_kin-like_C"/>
</dbReference>
<keyword evidence="7" id="KW-0067">ATP-binding</keyword>
<dbReference type="SUPFAM" id="SSF52172">
    <property type="entry name" value="CheY-like"/>
    <property type="match status" value="1"/>
</dbReference>
<dbReference type="InterPro" id="IPR011006">
    <property type="entry name" value="CheY-like_superfamily"/>
</dbReference>
<dbReference type="InterPro" id="IPR001789">
    <property type="entry name" value="Sig_transdc_resp-reg_receiver"/>
</dbReference>
<dbReference type="NCBIfam" id="TIGR00229">
    <property type="entry name" value="sensory_box"/>
    <property type="match status" value="1"/>
</dbReference>
<comment type="caution">
    <text evidence="14">The sequence shown here is derived from an EMBL/GenBank/DDBJ whole genome shotgun (WGS) entry which is preliminary data.</text>
</comment>
<dbReference type="InterPro" id="IPR003018">
    <property type="entry name" value="GAF"/>
</dbReference>
<dbReference type="PANTHER" id="PTHR43065">
    <property type="entry name" value="SENSOR HISTIDINE KINASE"/>
    <property type="match status" value="1"/>
</dbReference>
<evidence type="ECO:0000256" key="2">
    <source>
        <dbReference type="ARBA" id="ARBA00012438"/>
    </source>
</evidence>
<keyword evidence="5" id="KW-0547">Nucleotide-binding</keyword>
<evidence type="ECO:0000259" key="12">
    <source>
        <dbReference type="PROSITE" id="PS50112"/>
    </source>
</evidence>
<dbReference type="PROSITE" id="PS50110">
    <property type="entry name" value="RESPONSE_REGULATORY"/>
    <property type="match status" value="1"/>
</dbReference>
<evidence type="ECO:0000313" key="15">
    <source>
        <dbReference type="Proteomes" id="UP000770889"/>
    </source>
</evidence>
<evidence type="ECO:0000256" key="9">
    <source>
        <dbReference type="PROSITE-ProRule" id="PRU00169"/>
    </source>
</evidence>
<dbReference type="SUPFAM" id="SSF55781">
    <property type="entry name" value="GAF domain-like"/>
    <property type="match status" value="1"/>
</dbReference>
<name>A0A944M7I9_9GAMM</name>
<dbReference type="PRINTS" id="PR00344">
    <property type="entry name" value="BCTRLSENSOR"/>
</dbReference>
<dbReference type="PROSITE" id="PS50109">
    <property type="entry name" value="HIS_KIN"/>
    <property type="match status" value="1"/>
</dbReference>
<dbReference type="Pfam" id="PF02518">
    <property type="entry name" value="HATPase_c"/>
    <property type="match status" value="1"/>
</dbReference>
<keyword evidence="6" id="KW-0418">Kinase</keyword>
<dbReference type="PROSITE" id="PS50112">
    <property type="entry name" value="PAS"/>
    <property type="match status" value="1"/>
</dbReference>
<dbReference type="Gene3D" id="3.30.450.20">
    <property type="entry name" value="PAS domain"/>
    <property type="match status" value="1"/>
</dbReference>
<dbReference type="Gene3D" id="3.30.565.10">
    <property type="entry name" value="Histidine kinase-like ATPase, C-terminal domain"/>
    <property type="match status" value="1"/>
</dbReference>
<dbReference type="InterPro" id="IPR035965">
    <property type="entry name" value="PAS-like_dom_sf"/>
</dbReference>
<dbReference type="EC" id="2.7.13.3" evidence="2"/>
<feature type="domain" description="PAS" evidence="12">
    <location>
        <begin position="314"/>
        <end position="359"/>
    </location>
</feature>
<dbReference type="InterPro" id="IPR029016">
    <property type="entry name" value="GAF-like_dom_sf"/>
</dbReference>
<keyword evidence="8" id="KW-0902">Two-component regulatory system</keyword>
<dbReference type="InterPro" id="IPR005467">
    <property type="entry name" value="His_kinase_dom"/>
</dbReference>
<feature type="domain" description="Histidine kinase" evidence="10">
    <location>
        <begin position="453"/>
        <end position="709"/>
    </location>
</feature>
<dbReference type="Pfam" id="PF00072">
    <property type="entry name" value="Response_reg"/>
    <property type="match status" value="1"/>
</dbReference>
<evidence type="ECO:0000256" key="5">
    <source>
        <dbReference type="ARBA" id="ARBA00022741"/>
    </source>
</evidence>
<sequence>MPTNKSHHQPQNSIRVLLVDDDPDAAEVTAELLCRMYIQHQIEYKIVELLAEALAEIRQTHYDIILLDTGLADMPTPSAIRSLRDAFAYAPIIATSKYEDPELAAMWVGEGADDCLFMGVVTEGVLSRVVNYAIKRSHTYAKLHQRSRTHHILNTLLSLSLKEKPFDQLLNECLEVVLSAPFTEMLHKGGIFVAENSSKQLVLRAHSNLDNRVVELCERVPFGRCLCGQAALSGELQHTDCIDQRHENRVPGMEPHGHYCVPIISQNETLGVLVLYLKEGHQRREDEELFLRGVADTLAGIIERARTSDQLVLAHEQNSRLLSSITSSIIGVDEQDRVSHWNEEAAKLFDMAAEAVLGKPITSCQLCWDWDMVSRHILELRNESNQNSRFEVRFKPKSGMNRLLSICATPFIGDSGDKDGYLLIIDDVTEQKQQDSEMQQLQKLQSIGQLAAGIAHEINTPIQYVSDNVRFLRDAYEDFNDIISNQHEVVDAARSGTVSEQSYARLDDKLEELDLEYLQEEVPTAIKQTLDGVDRVATIVRAMKEFSHPGSDEKTLIDLNKAVNSTTTVARNVWKYHAELELDLDQTMPQVHCLPGPINEVILNIIVNAAHAIADRVGDSGDKGLICVSTAREGGWGVIRVTDNGTGIPEGVREHVFDPFFTTKDVGQGTGQGLSLSHKIIVDQHDGELSFETELGVGTTFIIKLPLQEELV</sequence>
<evidence type="ECO:0000256" key="7">
    <source>
        <dbReference type="ARBA" id="ARBA00022840"/>
    </source>
</evidence>
<dbReference type="PANTHER" id="PTHR43065:SF46">
    <property type="entry name" value="C4-DICARBOXYLATE TRANSPORT SENSOR PROTEIN DCTB"/>
    <property type="match status" value="1"/>
</dbReference>
<dbReference type="GO" id="GO:0006355">
    <property type="term" value="P:regulation of DNA-templated transcription"/>
    <property type="evidence" value="ECO:0007669"/>
    <property type="project" value="InterPro"/>
</dbReference>
<dbReference type="InterPro" id="IPR013767">
    <property type="entry name" value="PAS_fold"/>
</dbReference>
<evidence type="ECO:0000313" key="14">
    <source>
        <dbReference type="EMBL" id="MBT2988603.1"/>
    </source>
</evidence>
<protein>
    <recommendedName>
        <fullName evidence="2">histidine kinase</fullName>
        <ecNumber evidence="2">2.7.13.3</ecNumber>
    </recommendedName>
</protein>
<organism evidence="14 15">
    <name type="scientific">Candidatus Thiodiazotropha taylori</name>
    <dbReference type="NCBI Taxonomy" id="2792791"/>
    <lineage>
        <taxon>Bacteria</taxon>
        <taxon>Pseudomonadati</taxon>
        <taxon>Pseudomonadota</taxon>
        <taxon>Gammaproteobacteria</taxon>
        <taxon>Chromatiales</taxon>
        <taxon>Sedimenticolaceae</taxon>
        <taxon>Candidatus Thiodiazotropha</taxon>
    </lineage>
</organism>
<comment type="catalytic activity">
    <reaction evidence="1">
        <text>ATP + protein L-histidine = ADP + protein N-phospho-L-histidine.</text>
        <dbReference type="EC" id="2.7.13.3"/>
    </reaction>
</comment>
<evidence type="ECO:0000256" key="4">
    <source>
        <dbReference type="ARBA" id="ARBA00022679"/>
    </source>
</evidence>
<accession>A0A944M7I9</accession>
<dbReference type="InterPro" id="IPR000014">
    <property type="entry name" value="PAS"/>
</dbReference>
<evidence type="ECO:0000256" key="1">
    <source>
        <dbReference type="ARBA" id="ARBA00000085"/>
    </source>
</evidence>
<dbReference type="Proteomes" id="UP000770889">
    <property type="component" value="Unassembled WGS sequence"/>
</dbReference>
<dbReference type="InterPro" id="IPR036890">
    <property type="entry name" value="HATPase_C_sf"/>
</dbReference>
<dbReference type="PROSITE" id="PS50113">
    <property type="entry name" value="PAC"/>
    <property type="match status" value="1"/>
</dbReference>
<reference evidence="14 15" key="1">
    <citation type="submission" date="2021-05" db="EMBL/GenBank/DDBJ databases">
        <title>Genetic and Functional Diversity in Clade A Lucinid endosymbionts from the Bahamas.</title>
        <authorList>
            <person name="Giani N.M."/>
            <person name="Engel A.S."/>
            <person name="Campbell B.J."/>
        </authorList>
    </citation>
    <scope>NUCLEOTIDE SEQUENCE [LARGE SCALE GENOMIC DNA]</scope>
    <source>
        <strain evidence="14">LUC16012Gg_MoonRockCtena</strain>
    </source>
</reference>
<proteinExistence type="predicted"/>
<dbReference type="SMART" id="SM00065">
    <property type="entry name" value="GAF"/>
    <property type="match status" value="1"/>
</dbReference>
<dbReference type="Gene3D" id="1.10.287.130">
    <property type="match status" value="1"/>
</dbReference>
<evidence type="ECO:0000259" key="10">
    <source>
        <dbReference type="PROSITE" id="PS50109"/>
    </source>
</evidence>
<dbReference type="CDD" id="cd00130">
    <property type="entry name" value="PAS"/>
    <property type="match status" value="1"/>
</dbReference>
<dbReference type="InterPro" id="IPR003594">
    <property type="entry name" value="HATPase_dom"/>
</dbReference>
<dbReference type="GO" id="GO:0005524">
    <property type="term" value="F:ATP binding"/>
    <property type="evidence" value="ECO:0007669"/>
    <property type="project" value="UniProtKB-KW"/>
</dbReference>
<dbReference type="GO" id="GO:0000155">
    <property type="term" value="F:phosphorelay sensor kinase activity"/>
    <property type="evidence" value="ECO:0007669"/>
    <property type="project" value="InterPro"/>
</dbReference>
<keyword evidence="3 9" id="KW-0597">Phosphoprotein</keyword>
<dbReference type="SUPFAM" id="SSF55874">
    <property type="entry name" value="ATPase domain of HSP90 chaperone/DNA topoisomerase II/histidine kinase"/>
    <property type="match status" value="1"/>
</dbReference>
<dbReference type="SUPFAM" id="SSF47384">
    <property type="entry name" value="Homodimeric domain of signal transducing histidine kinase"/>
    <property type="match status" value="1"/>
</dbReference>
<dbReference type="AlphaFoldDB" id="A0A944M7I9"/>
<dbReference type="CDD" id="cd00156">
    <property type="entry name" value="REC"/>
    <property type="match status" value="1"/>
</dbReference>
<dbReference type="SUPFAM" id="SSF55785">
    <property type="entry name" value="PYP-like sensor domain (PAS domain)"/>
    <property type="match status" value="1"/>
</dbReference>
<dbReference type="Pfam" id="PF00989">
    <property type="entry name" value="PAS"/>
    <property type="match status" value="1"/>
</dbReference>
<feature type="domain" description="Response regulatory" evidence="11">
    <location>
        <begin position="15"/>
        <end position="133"/>
    </location>
</feature>
<dbReference type="EMBL" id="JAHHGM010000004">
    <property type="protein sequence ID" value="MBT2988603.1"/>
    <property type="molecule type" value="Genomic_DNA"/>
</dbReference>
<feature type="modified residue" description="4-aspartylphosphate" evidence="9">
    <location>
        <position position="68"/>
    </location>
</feature>
<evidence type="ECO:0000256" key="8">
    <source>
        <dbReference type="ARBA" id="ARBA00023012"/>
    </source>
</evidence>
<evidence type="ECO:0000259" key="11">
    <source>
        <dbReference type="PROSITE" id="PS50110"/>
    </source>
</evidence>
<dbReference type="Gene3D" id="3.40.50.2300">
    <property type="match status" value="1"/>
</dbReference>
<evidence type="ECO:0000256" key="3">
    <source>
        <dbReference type="ARBA" id="ARBA00022553"/>
    </source>
</evidence>
<feature type="domain" description="PAC" evidence="13">
    <location>
        <begin position="388"/>
        <end position="440"/>
    </location>
</feature>
<dbReference type="SMART" id="SM00448">
    <property type="entry name" value="REC"/>
    <property type="match status" value="1"/>
</dbReference>
<dbReference type="SMART" id="SM00091">
    <property type="entry name" value="PAS"/>
    <property type="match status" value="1"/>
</dbReference>
<gene>
    <name evidence="14" type="ORF">KME65_06530</name>
</gene>
<evidence type="ECO:0000256" key="6">
    <source>
        <dbReference type="ARBA" id="ARBA00022777"/>
    </source>
</evidence>